<dbReference type="UniPathway" id="UPA00538">
    <property type="reaction ID" value="UER00592"/>
</dbReference>
<dbReference type="PANTHER" id="PTHR10993">
    <property type="entry name" value="OCTANOYLTRANSFERASE"/>
    <property type="match status" value="1"/>
</dbReference>
<dbReference type="CDD" id="cd16444">
    <property type="entry name" value="LipB"/>
    <property type="match status" value="1"/>
</dbReference>
<dbReference type="EMBL" id="UOEE01000039">
    <property type="protein sequence ID" value="VAV87499.1"/>
    <property type="molecule type" value="Genomic_DNA"/>
</dbReference>
<dbReference type="EC" id="2.3.1.181" evidence="2"/>
<dbReference type="PIRSF" id="PIRSF016262">
    <property type="entry name" value="LPLase"/>
    <property type="match status" value="1"/>
</dbReference>
<evidence type="ECO:0000256" key="3">
    <source>
        <dbReference type="ARBA" id="ARBA00022679"/>
    </source>
</evidence>
<dbReference type="HAMAP" id="MF_00013">
    <property type="entry name" value="LipB"/>
    <property type="match status" value="1"/>
</dbReference>
<protein>
    <recommendedName>
        <fullName evidence="2">lipoyl(octanoyl) transferase</fullName>
        <ecNumber evidence="2">2.3.1.181</ecNumber>
    </recommendedName>
</protein>
<organism evidence="6">
    <name type="scientific">hydrothermal vent metagenome</name>
    <dbReference type="NCBI Taxonomy" id="652676"/>
    <lineage>
        <taxon>unclassified sequences</taxon>
        <taxon>metagenomes</taxon>
        <taxon>ecological metagenomes</taxon>
    </lineage>
</organism>
<dbReference type="InterPro" id="IPR004143">
    <property type="entry name" value="BPL_LPL_catalytic"/>
</dbReference>
<dbReference type="GO" id="GO:0009249">
    <property type="term" value="P:protein lipoylation"/>
    <property type="evidence" value="ECO:0007669"/>
    <property type="project" value="InterPro"/>
</dbReference>
<dbReference type="Pfam" id="PF21948">
    <property type="entry name" value="LplA-B_cat"/>
    <property type="match status" value="1"/>
</dbReference>
<comment type="pathway">
    <text evidence="1">Protein modification; protein lipoylation via endogenous pathway; protein N(6)-(lipoyl)lysine from octanoyl-[acyl-carrier-protein]: step 1/2.</text>
</comment>
<accession>A0A3B0R5K9</accession>
<evidence type="ECO:0000259" key="5">
    <source>
        <dbReference type="PROSITE" id="PS51733"/>
    </source>
</evidence>
<evidence type="ECO:0000256" key="2">
    <source>
        <dbReference type="ARBA" id="ARBA00012334"/>
    </source>
</evidence>
<dbReference type="PANTHER" id="PTHR10993:SF7">
    <property type="entry name" value="LIPOYLTRANSFERASE 2, MITOCHONDRIAL-RELATED"/>
    <property type="match status" value="1"/>
</dbReference>
<dbReference type="NCBIfam" id="NF010921">
    <property type="entry name" value="PRK14341.1"/>
    <property type="match status" value="1"/>
</dbReference>
<gene>
    <name evidence="6" type="ORF">MNBD_ALPHA06-1493</name>
</gene>
<sequence length="229" mass="25434">MNSSNKSQKIGWAVSKVPVPYPKAVDLMQERVTAIHAGEADELVWLLQHPPLITAGTSAKQSDLLDPKRFEVFKSGRGGQFTYHGPGQRVAYIMLDLNKRGRDVRGFVSQLEQWLITSLGDFDLPARRYDDRVGVWVSRKNADGSEGEAKIAAIGIRIRRWVSFHGISLNINPDLSHFEAIVPCGISEFGVTSFADLGKPQTMSQVDRVLQTRFVEQFGAFEPVTAPLP</sequence>
<keyword evidence="3 6" id="KW-0808">Transferase</keyword>
<dbReference type="PROSITE" id="PS01313">
    <property type="entry name" value="LIPB"/>
    <property type="match status" value="1"/>
</dbReference>
<dbReference type="AlphaFoldDB" id="A0A3B0R5K9"/>
<dbReference type="NCBIfam" id="NF010925">
    <property type="entry name" value="PRK14345.1"/>
    <property type="match status" value="1"/>
</dbReference>
<dbReference type="Gene3D" id="3.30.930.10">
    <property type="entry name" value="Bira Bifunctional Protein, Domain 2"/>
    <property type="match status" value="1"/>
</dbReference>
<dbReference type="InterPro" id="IPR000544">
    <property type="entry name" value="Octanoyltransferase"/>
</dbReference>
<dbReference type="SUPFAM" id="SSF55681">
    <property type="entry name" value="Class II aaRS and biotin synthetases"/>
    <property type="match status" value="1"/>
</dbReference>
<keyword evidence="4 6" id="KW-0012">Acyltransferase</keyword>
<name>A0A3B0R5K9_9ZZZZ</name>
<evidence type="ECO:0000256" key="4">
    <source>
        <dbReference type="ARBA" id="ARBA00023315"/>
    </source>
</evidence>
<feature type="domain" description="BPL/LPL catalytic" evidence="5">
    <location>
        <begin position="38"/>
        <end position="222"/>
    </location>
</feature>
<dbReference type="PROSITE" id="PS51733">
    <property type="entry name" value="BPL_LPL_CATALYTIC"/>
    <property type="match status" value="1"/>
</dbReference>
<evidence type="ECO:0000313" key="6">
    <source>
        <dbReference type="EMBL" id="VAV87499.1"/>
    </source>
</evidence>
<proteinExistence type="inferred from homology"/>
<dbReference type="InterPro" id="IPR045864">
    <property type="entry name" value="aa-tRNA-synth_II/BPL/LPL"/>
</dbReference>
<dbReference type="NCBIfam" id="TIGR00214">
    <property type="entry name" value="lipB"/>
    <property type="match status" value="1"/>
</dbReference>
<reference evidence="6" key="1">
    <citation type="submission" date="2018-06" db="EMBL/GenBank/DDBJ databases">
        <authorList>
            <person name="Zhirakovskaya E."/>
        </authorList>
    </citation>
    <scope>NUCLEOTIDE SEQUENCE</scope>
</reference>
<dbReference type="InterPro" id="IPR020605">
    <property type="entry name" value="Octanoyltransferase_CS"/>
</dbReference>
<evidence type="ECO:0000256" key="1">
    <source>
        <dbReference type="ARBA" id="ARBA00004821"/>
    </source>
</evidence>
<dbReference type="GO" id="GO:0033819">
    <property type="term" value="F:lipoyl(octanoyl) transferase activity"/>
    <property type="evidence" value="ECO:0007669"/>
    <property type="project" value="UniProtKB-EC"/>
</dbReference>